<feature type="compositionally biased region" description="Polar residues" evidence="1">
    <location>
        <begin position="45"/>
        <end position="68"/>
    </location>
</feature>
<keyword evidence="2" id="KW-0732">Signal</keyword>
<evidence type="ECO:0000313" key="3">
    <source>
        <dbReference type="EMBL" id="AQS87648.1"/>
    </source>
</evidence>
<evidence type="ECO:0000256" key="1">
    <source>
        <dbReference type="SAM" id="MobiDB-lite"/>
    </source>
</evidence>
<organism evidence="3 4">
    <name type="scientific">Neoasaia chiangmaiensis</name>
    <dbReference type="NCBI Taxonomy" id="320497"/>
    <lineage>
        <taxon>Bacteria</taxon>
        <taxon>Pseudomonadati</taxon>
        <taxon>Pseudomonadota</taxon>
        <taxon>Alphaproteobacteria</taxon>
        <taxon>Acetobacterales</taxon>
        <taxon>Acetobacteraceae</taxon>
        <taxon>Neoasaia</taxon>
    </lineage>
</organism>
<dbReference type="KEGG" id="nch:A0U93_06540"/>
<gene>
    <name evidence="3" type="ORF">A0U93_06540</name>
</gene>
<keyword evidence="4" id="KW-1185">Reference proteome</keyword>
<feature type="region of interest" description="Disordered" evidence="1">
    <location>
        <begin position="37"/>
        <end position="68"/>
    </location>
</feature>
<dbReference type="STRING" id="320497.A0U93_06540"/>
<reference evidence="3 4" key="1">
    <citation type="submission" date="2016-03" db="EMBL/GenBank/DDBJ databases">
        <title>Acetic acid bacteria sequencing.</title>
        <authorList>
            <person name="Brandt J."/>
            <person name="Jakob F."/>
            <person name="Vogel R.F."/>
        </authorList>
    </citation>
    <scope>NUCLEOTIDE SEQUENCE [LARGE SCALE GENOMIC DNA]</scope>
    <source>
        <strain evidence="3 4">NBRC 101099</strain>
    </source>
</reference>
<dbReference type="AlphaFoldDB" id="A0A1U9KPB1"/>
<proteinExistence type="predicted"/>
<dbReference type="EMBL" id="CP014691">
    <property type="protein sequence ID" value="AQS87648.1"/>
    <property type="molecule type" value="Genomic_DNA"/>
</dbReference>
<feature type="chain" id="PRO_5043949345" evidence="2">
    <location>
        <begin position="30"/>
        <end position="68"/>
    </location>
</feature>
<dbReference type="RefSeq" id="WP_077806638.1">
    <property type="nucleotide sequence ID" value="NZ_BJXS01000002.1"/>
</dbReference>
<feature type="signal peptide" evidence="2">
    <location>
        <begin position="1"/>
        <end position="29"/>
    </location>
</feature>
<sequence>MTTNEVNRPTKKRAALSAALMTAACLSLAACNATRGAGEDVSSVGHDTSQAATNVQQGIANTTGAASR</sequence>
<accession>A0A1U9KPB1</accession>
<name>A0A1U9KPB1_9PROT</name>
<evidence type="ECO:0000313" key="4">
    <source>
        <dbReference type="Proteomes" id="UP000188604"/>
    </source>
</evidence>
<protein>
    <submittedName>
        <fullName evidence="3">Entericidin</fullName>
    </submittedName>
</protein>
<dbReference type="Proteomes" id="UP000188604">
    <property type="component" value="Chromosome"/>
</dbReference>
<evidence type="ECO:0000256" key="2">
    <source>
        <dbReference type="SAM" id="SignalP"/>
    </source>
</evidence>